<name>A0A0J7JU76_LASNI</name>
<dbReference type="Proteomes" id="UP000036403">
    <property type="component" value="Unassembled WGS sequence"/>
</dbReference>
<dbReference type="AlphaFoldDB" id="A0A0J7JU76"/>
<evidence type="ECO:0000313" key="2">
    <source>
        <dbReference type="Proteomes" id="UP000036403"/>
    </source>
</evidence>
<gene>
    <name evidence="1" type="ORF">RF55_25435</name>
</gene>
<reference evidence="1 2" key="1">
    <citation type="submission" date="2015-04" db="EMBL/GenBank/DDBJ databases">
        <title>Lasius niger genome sequencing.</title>
        <authorList>
            <person name="Konorov E.A."/>
            <person name="Nikitin M.A."/>
            <person name="Kirill M.V."/>
            <person name="Chang P."/>
        </authorList>
    </citation>
    <scope>NUCLEOTIDE SEQUENCE [LARGE SCALE GENOMIC DNA]</scope>
    <source>
        <tissue evidence="1">Whole</tissue>
    </source>
</reference>
<dbReference type="Gene3D" id="2.70.40.10">
    <property type="match status" value="1"/>
</dbReference>
<dbReference type="SUPFAM" id="SSF51283">
    <property type="entry name" value="dUTPase-like"/>
    <property type="match status" value="1"/>
</dbReference>
<evidence type="ECO:0000313" key="1">
    <source>
        <dbReference type="EMBL" id="KMQ81722.1"/>
    </source>
</evidence>
<dbReference type="PaxDb" id="67767-A0A0J7JU76"/>
<dbReference type="OrthoDB" id="8041546at2759"/>
<dbReference type="InterPro" id="IPR036157">
    <property type="entry name" value="dUTPase-like_sf"/>
</dbReference>
<organism evidence="1 2">
    <name type="scientific">Lasius niger</name>
    <name type="common">Black garden ant</name>
    <dbReference type="NCBI Taxonomy" id="67767"/>
    <lineage>
        <taxon>Eukaryota</taxon>
        <taxon>Metazoa</taxon>
        <taxon>Ecdysozoa</taxon>
        <taxon>Arthropoda</taxon>
        <taxon>Hexapoda</taxon>
        <taxon>Insecta</taxon>
        <taxon>Pterygota</taxon>
        <taxon>Neoptera</taxon>
        <taxon>Endopterygota</taxon>
        <taxon>Hymenoptera</taxon>
        <taxon>Apocrita</taxon>
        <taxon>Aculeata</taxon>
        <taxon>Formicoidea</taxon>
        <taxon>Formicidae</taxon>
        <taxon>Formicinae</taxon>
        <taxon>Lasius</taxon>
        <taxon>Lasius</taxon>
    </lineage>
</organism>
<sequence>MSLKIKFNSFFDNRNSIPPAIVNTPNVNIEVPQAKTTPKSIYATLTKKKTLPPFSENIVMLKVNSAIAPGSELIAEQSFSSLPHVLVSSSVNTVDPQGLIVVKIGNFSNDPVTLNKGMKIVTLQNCPPQLPVNSVDYPSDQEGPDLAQMESFEVWGGELDLSHLEEDQKLQLTELLNKYPKLFAKSVLDLEGCDTLLHRIQLTDDKP</sequence>
<keyword evidence="2" id="KW-1185">Reference proteome</keyword>
<dbReference type="EMBL" id="LBMM01032384">
    <property type="protein sequence ID" value="KMQ81722.1"/>
    <property type="molecule type" value="Genomic_DNA"/>
</dbReference>
<protein>
    <submittedName>
        <fullName evidence="1">Uncharacterized protein</fullName>
    </submittedName>
</protein>
<accession>A0A0J7JU76</accession>
<feature type="non-terminal residue" evidence="1">
    <location>
        <position position="207"/>
    </location>
</feature>
<comment type="caution">
    <text evidence="1">The sequence shown here is derived from an EMBL/GenBank/DDBJ whole genome shotgun (WGS) entry which is preliminary data.</text>
</comment>
<proteinExistence type="predicted"/>